<gene>
    <name evidence="1" type="ORF">RHMOL_Rhmol05G0218700</name>
</gene>
<protein>
    <submittedName>
        <fullName evidence="1">Uncharacterized protein</fullName>
    </submittedName>
</protein>
<proteinExistence type="predicted"/>
<keyword evidence="2" id="KW-1185">Reference proteome</keyword>
<evidence type="ECO:0000313" key="2">
    <source>
        <dbReference type="Proteomes" id="UP001062846"/>
    </source>
</evidence>
<name>A0ACC0NT62_RHOML</name>
<accession>A0ACC0NT62</accession>
<sequence>METHLTAKEVKDLPLKKGYLRAFQQPNIGYHVKCFWTSNERYEAEPDSKATLKVVEGSEKTSPKNKKARRELFVEDDATDTTSDITLHEPVPFKEWLLGWVRGAPNRSIMAEGISVLWAIWRARNRLVFDGGSDGVERGIQLAVSMRNNIWSCWGGLRRMGWAEKNIRSVFASSALMVEAVAVLDALRWASALMVEAVAVLDGRRWALGKRFRMVEVLTDCLVLVQTLQCVERADVFVKPVLRDMLGLMHEFDHVAISKVPRNVVRTAQNLAKSVMV</sequence>
<evidence type="ECO:0000313" key="1">
    <source>
        <dbReference type="EMBL" id="KAI8555999.1"/>
    </source>
</evidence>
<organism evidence="1 2">
    <name type="scientific">Rhododendron molle</name>
    <name type="common">Chinese azalea</name>
    <name type="synonym">Azalea mollis</name>
    <dbReference type="NCBI Taxonomy" id="49168"/>
    <lineage>
        <taxon>Eukaryota</taxon>
        <taxon>Viridiplantae</taxon>
        <taxon>Streptophyta</taxon>
        <taxon>Embryophyta</taxon>
        <taxon>Tracheophyta</taxon>
        <taxon>Spermatophyta</taxon>
        <taxon>Magnoliopsida</taxon>
        <taxon>eudicotyledons</taxon>
        <taxon>Gunneridae</taxon>
        <taxon>Pentapetalae</taxon>
        <taxon>asterids</taxon>
        <taxon>Ericales</taxon>
        <taxon>Ericaceae</taxon>
        <taxon>Ericoideae</taxon>
        <taxon>Rhodoreae</taxon>
        <taxon>Rhododendron</taxon>
    </lineage>
</organism>
<comment type="caution">
    <text evidence="1">The sequence shown here is derived from an EMBL/GenBank/DDBJ whole genome shotgun (WGS) entry which is preliminary data.</text>
</comment>
<dbReference type="Proteomes" id="UP001062846">
    <property type="component" value="Chromosome 5"/>
</dbReference>
<reference evidence="1" key="1">
    <citation type="submission" date="2022-02" db="EMBL/GenBank/DDBJ databases">
        <title>Plant Genome Project.</title>
        <authorList>
            <person name="Zhang R.-G."/>
        </authorList>
    </citation>
    <scope>NUCLEOTIDE SEQUENCE</scope>
    <source>
        <strain evidence="1">AT1</strain>
    </source>
</reference>
<dbReference type="EMBL" id="CM046392">
    <property type="protein sequence ID" value="KAI8555999.1"/>
    <property type="molecule type" value="Genomic_DNA"/>
</dbReference>